<dbReference type="AlphaFoldDB" id="A0AAD3CNY8"/>
<reference evidence="1 2" key="1">
    <citation type="journal article" date="2021" name="Sci. Rep.">
        <title>The genome of the diatom Chaetoceros tenuissimus carries an ancient integrated fragment of an extant virus.</title>
        <authorList>
            <person name="Hongo Y."/>
            <person name="Kimura K."/>
            <person name="Takaki Y."/>
            <person name="Yoshida Y."/>
            <person name="Baba S."/>
            <person name="Kobayashi G."/>
            <person name="Nagasaki K."/>
            <person name="Hano T."/>
            <person name="Tomaru Y."/>
        </authorList>
    </citation>
    <scope>NUCLEOTIDE SEQUENCE [LARGE SCALE GENOMIC DNA]</scope>
    <source>
        <strain evidence="1 2">NIES-3715</strain>
    </source>
</reference>
<evidence type="ECO:0000313" key="1">
    <source>
        <dbReference type="EMBL" id="GFH49466.1"/>
    </source>
</evidence>
<dbReference type="PANTHER" id="PTHR15002">
    <property type="entry name" value="RIBOSOMAL BIOGENESIS PROTEIN LAS1L"/>
    <property type="match status" value="1"/>
</dbReference>
<dbReference type="Proteomes" id="UP001054902">
    <property type="component" value="Unassembled WGS sequence"/>
</dbReference>
<dbReference type="Pfam" id="PF04031">
    <property type="entry name" value="Las1"/>
    <property type="match status" value="1"/>
</dbReference>
<dbReference type="PANTHER" id="PTHR15002:SF0">
    <property type="entry name" value="RIBOSOMAL BIOGENESIS PROTEIN LAS1L"/>
    <property type="match status" value="1"/>
</dbReference>
<evidence type="ECO:0000313" key="2">
    <source>
        <dbReference type="Proteomes" id="UP001054902"/>
    </source>
</evidence>
<accession>A0AAD3CNY8</accession>
<dbReference type="GO" id="GO:0000470">
    <property type="term" value="P:maturation of LSU-rRNA"/>
    <property type="evidence" value="ECO:0007669"/>
    <property type="project" value="TreeGrafter"/>
</dbReference>
<gene>
    <name evidence="1" type="ORF">CTEN210_05942</name>
</gene>
<dbReference type="GO" id="GO:0090730">
    <property type="term" value="C:Las1 complex"/>
    <property type="evidence" value="ECO:0007669"/>
    <property type="project" value="InterPro"/>
</dbReference>
<dbReference type="GO" id="GO:0030687">
    <property type="term" value="C:preribosome, large subunit precursor"/>
    <property type="evidence" value="ECO:0007669"/>
    <property type="project" value="TreeGrafter"/>
</dbReference>
<dbReference type="GO" id="GO:0000460">
    <property type="term" value="P:maturation of 5.8S rRNA"/>
    <property type="evidence" value="ECO:0007669"/>
    <property type="project" value="TreeGrafter"/>
</dbReference>
<name>A0AAD3CNY8_9STRA</name>
<protein>
    <submittedName>
        <fullName evidence="1">Uncharacterized protein</fullName>
    </submittedName>
</protein>
<dbReference type="EMBL" id="BLLK01000038">
    <property type="protein sequence ID" value="GFH49466.1"/>
    <property type="molecule type" value="Genomic_DNA"/>
</dbReference>
<comment type="caution">
    <text evidence="1">The sequence shown here is derived from an EMBL/GenBank/DDBJ whole genome shotgun (WGS) entry which is preliminary data.</text>
</comment>
<dbReference type="InterPro" id="IPR007174">
    <property type="entry name" value="Las1"/>
</dbReference>
<sequence length="633" mass="72719">MSETYTKICEEKIVSNLGAKQRQRIRGRTKITPWSTPQEFDYVGRCLSHATCMFPTALENESSALTFEDQNVYNELIYGIQRVELWRSKAENGRLPHSIDVTTSLAQIMLQDYEYQQQKLIEKQKLFIDMTTSLKLSYASIIIRAVNGIADSIQRNRSTYATSVASLCAQIGLPGWVVDIRHDSAHNELPSLVPLRLAAKTLLGFFMQQYWTLLENQRLEWRNTAIELLKECKSTSKAIDRVQMELMKDENLDADDETEKNDDMDDCIDSNGYGYQENYGAYSIFMNTSKKSKKNAVKKEAKATATPKKKVKELVNCRTPRQCINEYFKTVPMDLGIELLLQYLFEGGIGDAPIGRGILIPGSPNTFPETIASVRKIQGRYSVILISVTNKVPGFLVAAFNRIVDMLISFDESSDEEISRADFGRRRKQYFLKHWFYYLLSNDFYYFLHWQDIMWRGSKNIRQRPREKWSDSLWKFMEGPAELDLLVKARLPLNSVCDRLLLEGCSDVTDEIANKIVEILGDRRVTTLLEMKKEITLKRNRGVDLLPTNTAERTDDDIHASKNFNSPLKDNENDILDIEEMEKLVSVESNEGECNANNETIVSEEKKRKIDHIPWVQCDHWDSCTIGSLPGFV</sequence>
<organism evidence="1 2">
    <name type="scientific">Chaetoceros tenuissimus</name>
    <dbReference type="NCBI Taxonomy" id="426638"/>
    <lineage>
        <taxon>Eukaryota</taxon>
        <taxon>Sar</taxon>
        <taxon>Stramenopiles</taxon>
        <taxon>Ochrophyta</taxon>
        <taxon>Bacillariophyta</taxon>
        <taxon>Coscinodiscophyceae</taxon>
        <taxon>Chaetocerotophycidae</taxon>
        <taxon>Chaetocerotales</taxon>
        <taxon>Chaetocerotaceae</taxon>
        <taxon>Chaetoceros</taxon>
    </lineage>
</organism>
<keyword evidence="2" id="KW-1185">Reference proteome</keyword>
<proteinExistence type="predicted"/>
<dbReference type="GO" id="GO:0004519">
    <property type="term" value="F:endonuclease activity"/>
    <property type="evidence" value="ECO:0007669"/>
    <property type="project" value="InterPro"/>
</dbReference>